<reference evidence="3 4" key="1">
    <citation type="submission" date="2019-08" db="EMBL/GenBank/DDBJ databases">
        <authorList>
            <person name="Liang Q."/>
        </authorList>
    </citation>
    <scope>NUCLEOTIDE SEQUENCE [LARGE SCALE GENOMIC DNA]</scope>
    <source>
        <strain evidence="3 4">V1718</strain>
    </source>
</reference>
<dbReference type="Gene3D" id="1.10.3210.10">
    <property type="entry name" value="Hypothetical protein af1432"/>
    <property type="match status" value="1"/>
</dbReference>
<name>A0A5B8XSW6_9DELT</name>
<evidence type="ECO:0000259" key="2">
    <source>
        <dbReference type="PROSITE" id="PS50110"/>
    </source>
</evidence>
<dbReference type="Gene3D" id="3.40.50.2300">
    <property type="match status" value="1"/>
</dbReference>
<dbReference type="SUPFAM" id="SSF52172">
    <property type="entry name" value="CheY-like"/>
    <property type="match status" value="1"/>
</dbReference>
<dbReference type="SMART" id="SM00448">
    <property type="entry name" value="REC"/>
    <property type="match status" value="1"/>
</dbReference>
<dbReference type="CDD" id="cd17569">
    <property type="entry name" value="REC_HupR-like"/>
    <property type="match status" value="1"/>
</dbReference>
<dbReference type="PANTHER" id="PTHR45228:SF8">
    <property type="entry name" value="TWO-COMPONENT RESPONSE REGULATOR-RELATED"/>
    <property type="match status" value="1"/>
</dbReference>
<dbReference type="AlphaFoldDB" id="A0A5B8XSW6"/>
<organism evidence="3 4">
    <name type="scientific">Microvenator marinus</name>
    <dbReference type="NCBI Taxonomy" id="2600177"/>
    <lineage>
        <taxon>Bacteria</taxon>
        <taxon>Deltaproteobacteria</taxon>
        <taxon>Bradymonadales</taxon>
        <taxon>Microvenatoraceae</taxon>
        <taxon>Microvenator</taxon>
    </lineage>
</organism>
<dbReference type="InterPro" id="IPR052020">
    <property type="entry name" value="Cyclic_di-GMP/3'3'-cGAMP_PDE"/>
</dbReference>
<keyword evidence="4" id="KW-1185">Reference proteome</keyword>
<dbReference type="Pfam" id="PF00072">
    <property type="entry name" value="Response_reg"/>
    <property type="match status" value="1"/>
</dbReference>
<evidence type="ECO:0000256" key="1">
    <source>
        <dbReference type="PROSITE-ProRule" id="PRU00169"/>
    </source>
</evidence>
<sequence>MTKKVLCVDDESLVLEGLENTLGWDFSVVTFTSGAEALDYLRSNSEEVGVIISDMRMPGMDGATFLSEVARSYPDIVRMLLTGYSDIESALRAINHGKIFRMLMKPIGAEELGGAVRDAFRQAELIEAEKVVLEGTLKGAIEALMEALSLASPLAMSRSRILERMVRHIGQTLGDSNWEYETAALLALLGTIASPNSVLEKFAIGAPISPQEAETIEGYAELGYDMLKKIPRLERVAEIVRRHRDPGQSEAEFVKVGAQRLQASLLFDQQVLRGATPQEVSEHLRRAGVSKEIVAALMSFRPPLSADASRFVDLAQLLPDMRLETDVHSKTGQLLLRKDTVLSWASIERLRNFDRGVGVETPLHVSMITRCV</sequence>
<dbReference type="Pfam" id="PF13487">
    <property type="entry name" value="HD_5"/>
    <property type="match status" value="1"/>
</dbReference>
<evidence type="ECO:0000313" key="3">
    <source>
        <dbReference type="EMBL" id="QED28635.1"/>
    </source>
</evidence>
<dbReference type="GO" id="GO:0000160">
    <property type="term" value="P:phosphorelay signal transduction system"/>
    <property type="evidence" value="ECO:0007669"/>
    <property type="project" value="InterPro"/>
</dbReference>
<dbReference type="PROSITE" id="PS50110">
    <property type="entry name" value="RESPONSE_REGULATORY"/>
    <property type="match status" value="1"/>
</dbReference>
<feature type="modified residue" description="4-aspartylphosphate" evidence="1">
    <location>
        <position position="54"/>
    </location>
</feature>
<keyword evidence="1" id="KW-0597">Phosphoprotein</keyword>
<proteinExistence type="predicted"/>
<dbReference type="InterPro" id="IPR011006">
    <property type="entry name" value="CheY-like_superfamily"/>
</dbReference>
<dbReference type="EMBL" id="CP042467">
    <property type="protein sequence ID" value="QED28635.1"/>
    <property type="molecule type" value="Genomic_DNA"/>
</dbReference>
<dbReference type="RefSeq" id="WP_146961240.1">
    <property type="nucleotide sequence ID" value="NZ_CP042467.1"/>
</dbReference>
<gene>
    <name evidence="3" type="ORF">FRD01_15610</name>
</gene>
<dbReference type="PANTHER" id="PTHR45228">
    <property type="entry name" value="CYCLIC DI-GMP PHOSPHODIESTERASE TM_0186-RELATED"/>
    <property type="match status" value="1"/>
</dbReference>
<dbReference type="Proteomes" id="UP000321595">
    <property type="component" value="Chromosome"/>
</dbReference>
<dbReference type="OrthoDB" id="9802066at2"/>
<accession>A0A5B8XSW6</accession>
<dbReference type="InterPro" id="IPR001789">
    <property type="entry name" value="Sig_transdc_resp-reg_receiver"/>
</dbReference>
<dbReference type="KEGG" id="bbae:FRD01_15610"/>
<protein>
    <submittedName>
        <fullName evidence="3">Response regulator</fullName>
    </submittedName>
</protein>
<feature type="domain" description="Response regulatory" evidence="2">
    <location>
        <begin position="4"/>
        <end position="120"/>
    </location>
</feature>
<evidence type="ECO:0000313" key="4">
    <source>
        <dbReference type="Proteomes" id="UP000321595"/>
    </source>
</evidence>